<dbReference type="RefSeq" id="XP_022253218.1">
    <property type="nucleotide sequence ID" value="XM_022397510.1"/>
</dbReference>
<feature type="domain" description="Ig-like" evidence="12">
    <location>
        <begin position="79"/>
        <end position="167"/>
    </location>
</feature>
<dbReference type="InterPro" id="IPR056754">
    <property type="entry name" value="DSCAM/DSCAML_C"/>
</dbReference>
<evidence type="ECO:0000256" key="10">
    <source>
        <dbReference type="SAM" id="MobiDB-lite"/>
    </source>
</evidence>
<keyword evidence="6 11" id="KW-1133">Transmembrane helix</keyword>
<keyword evidence="9" id="KW-0393">Immunoglobulin domain</keyword>
<feature type="domain" description="Ig-like" evidence="12">
    <location>
        <begin position="452"/>
        <end position="542"/>
    </location>
</feature>
<dbReference type="PANTHER" id="PTHR44170:SF6">
    <property type="entry name" value="CONTACTIN"/>
    <property type="match status" value="1"/>
</dbReference>
<feature type="domain" description="Ig-like" evidence="12">
    <location>
        <begin position="263"/>
        <end position="356"/>
    </location>
</feature>
<feature type="region of interest" description="Disordered" evidence="10">
    <location>
        <begin position="1238"/>
        <end position="1268"/>
    </location>
</feature>
<keyword evidence="14" id="KW-1185">Reference proteome</keyword>
<dbReference type="PANTHER" id="PTHR44170">
    <property type="entry name" value="PROTEIN SIDEKICK"/>
    <property type="match status" value="1"/>
</dbReference>
<dbReference type="InterPro" id="IPR007110">
    <property type="entry name" value="Ig-like_dom"/>
</dbReference>
<proteinExistence type="predicted"/>
<evidence type="ECO:0000256" key="8">
    <source>
        <dbReference type="ARBA" id="ARBA00023157"/>
    </source>
</evidence>
<keyword evidence="3" id="KW-0732">Signal</keyword>
<dbReference type="Pfam" id="PF00041">
    <property type="entry name" value="fn3"/>
    <property type="match status" value="3"/>
</dbReference>
<dbReference type="CDD" id="cd20958">
    <property type="entry name" value="IgI_5_Dscam"/>
    <property type="match status" value="1"/>
</dbReference>
<dbReference type="SMART" id="SM00409">
    <property type="entry name" value="IG"/>
    <property type="match status" value="8"/>
</dbReference>
<feature type="domain" description="Ig-like" evidence="12">
    <location>
        <begin position="547"/>
        <end position="634"/>
    </location>
</feature>
<evidence type="ECO:0000256" key="4">
    <source>
        <dbReference type="ARBA" id="ARBA00022737"/>
    </source>
</evidence>
<evidence type="ECO:0000256" key="2">
    <source>
        <dbReference type="ARBA" id="ARBA00022692"/>
    </source>
</evidence>
<keyword evidence="8" id="KW-1015">Disulfide bond</keyword>
<evidence type="ECO:0000256" key="5">
    <source>
        <dbReference type="ARBA" id="ARBA00022889"/>
    </source>
</evidence>
<keyword evidence="5" id="KW-0130">Cell adhesion</keyword>
<keyword evidence="2 11" id="KW-0812">Transmembrane</keyword>
<keyword evidence="4" id="KW-0677">Repeat</keyword>
<feature type="domain" description="Fibronectin type-III" evidence="13">
    <location>
        <begin position="746"/>
        <end position="840"/>
    </location>
</feature>
<dbReference type="CDD" id="cd00096">
    <property type="entry name" value="Ig"/>
    <property type="match status" value="1"/>
</dbReference>
<dbReference type="InterPro" id="IPR003598">
    <property type="entry name" value="Ig_sub2"/>
</dbReference>
<keyword evidence="7 11" id="KW-0472">Membrane</keyword>
<evidence type="ECO:0000256" key="7">
    <source>
        <dbReference type="ARBA" id="ARBA00023136"/>
    </source>
</evidence>
<feature type="domain" description="Fibronectin type-III" evidence="13">
    <location>
        <begin position="1037"/>
        <end position="1135"/>
    </location>
</feature>
<accession>A0ABM1TBG2</accession>
<gene>
    <name evidence="15" type="primary">LOC106469096</name>
</gene>
<dbReference type="InterPro" id="IPR013098">
    <property type="entry name" value="Ig_I-set"/>
</dbReference>
<reference evidence="15" key="1">
    <citation type="submission" date="2025-08" db="UniProtKB">
        <authorList>
            <consortium name="RefSeq"/>
        </authorList>
    </citation>
    <scope>IDENTIFICATION</scope>
    <source>
        <tissue evidence="15">Muscle</tissue>
    </source>
</reference>
<feature type="domain" description="Fibronectin type-III" evidence="13">
    <location>
        <begin position="942"/>
        <end position="1036"/>
    </location>
</feature>
<feature type="domain" description="Ig-like" evidence="12">
    <location>
        <begin position="360"/>
        <end position="445"/>
    </location>
</feature>
<dbReference type="SUPFAM" id="SSF48726">
    <property type="entry name" value="Immunoglobulin"/>
    <property type="match status" value="7"/>
</dbReference>
<feature type="domain" description="Ig-like" evidence="12">
    <location>
        <begin position="172"/>
        <end position="251"/>
    </location>
</feature>
<protein>
    <submittedName>
        <fullName evidence="15">Down syndrome cell adhesion molecule-like protein Dscam2</fullName>
    </submittedName>
</protein>
<sequence>MVTSWARDDGHVILPLRSHDPDSKYVFFSSGELHIRNVQNSDSDKNYKCHVTDRLTDRSISSATSGRLIVREPHTSQAPRFVHFHKNIQTREESTVHLPCLAQGYPTPRYAWYFSNNGRMTVVDSDKRIVQVDGTLIIRRVTIRDAGTYFCMVSNDVGQERGEVKLDVIVELKVAVHPMYQEVNSGNPAVINCSVQGYPIHSVSWWKDKRPLKADGRIMFPSPESLYIHPSRREDGGMYQCYVKNDEESVQGAARLIISAQPPTLTSHFYSMVVDPGSQVSLSCTAVGNPLPQVTWSTYLEPIQDSNKIRIGDYVSRDGAVISFVNFTGIEIIDGGVYQCTAANNNGIATHQAQVSVVGPPVIRQMKNKTVVGGNNVMINCPVGGYPIKQITWEKDTRELPLGRRHRLFPNGTLTISNIGRLEDQGKYLCKAEGEDGGTAEQELYLKVLVPPIITPFSFPDTPREGIRASVTCIVQEGDPPIELTWLKDGAALESDGNLSVEHTNMFMSSLVFEKLTPEHSANYTCVASNVATSVNYSASLVVNSPPRWKIEPKDTSVVIGSSVMLHCQAEGKPEPRVTWKKSTGQLSAQYNTIISGARIQTLVNGSLAIHQVAKEDQSKYVCEASNGVGSSISTILEIKVHAPPSFQVKFSSLAVKEGSDVSLTCDSHGDRPVVFAWFKNHQQIQIERQQRYVLDTTSIGEVTKSELTIFSANRADSGNYRCQAKNIWGSDDRSLQLQVLGIPDSPRKIQMKKIEARSITLAWSEPFDGNRPIRKYIVHYKEENDIENQVEELVLESDQREVTIRDLQPMTRYHFILFAENDLGRSQPSEVVSASTEEEAPKDPPENVEAVATSSHSLRVSWKNFALRVEQQRIKGYYIGYRIYGSDESFIYKTVEQENNKEELDGLLPGRTYEVVVQAFNRKGAGPMSKEILAQTFEFDPPKAVIATVKSTTSSSVQLHWTRARDDTHPVTGYVIHYRPEDKTTWSESQVSGDKNTYSVTDLQCGKTYQFFVTALNTMGRGAPSDTVSATTEGAAPVAPSRYDLISLNSTTITFNLGSWGDGGCPIQYFQLQYRVQGQREWTVIGTKLYPEQQIVAITDLKPGTWYSVLMSAVNSVSVVEEEYRVATLTLSGATVVPPGDSSPRSRYRSLYIIVPVCCAAVVLIAITLAVFFVLCRRRSSASSSAYDGGRSLEDTKGDMIAMPDLEKQYGDTSESAYFPSPYATTRVPVFSREMMPREGAPGSRSLVRSSTRGHENNYDVPQPRRTKCKALLDQTSEPRGGSDVSSDCESVTDRLDGYEQPRKSFRPKSQDHCIYPNSSFKESTPSYGVRSDYIHDFIYSPIHLASSSVVHDGLEPSDTECDRDLTDNKGLVVKQKAGSQSSPHQKVLFCR</sequence>
<dbReference type="InterPro" id="IPR003599">
    <property type="entry name" value="Ig_sub"/>
</dbReference>
<name>A0ABM1TBG2_LIMPO</name>
<organism evidence="14 15">
    <name type="scientific">Limulus polyphemus</name>
    <name type="common">Atlantic horseshoe crab</name>
    <dbReference type="NCBI Taxonomy" id="6850"/>
    <lineage>
        <taxon>Eukaryota</taxon>
        <taxon>Metazoa</taxon>
        <taxon>Ecdysozoa</taxon>
        <taxon>Arthropoda</taxon>
        <taxon>Chelicerata</taxon>
        <taxon>Merostomata</taxon>
        <taxon>Xiphosura</taxon>
        <taxon>Limulidae</taxon>
        <taxon>Limulus</taxon>
    </lineage>
</organism>
<dbReference type="Proteomes" id="UP000694941">
    <property type="component" value="Unplaced"/>
</dbReference>
<dbReference type="InterPro" id="IPR003961">
    <property type="entry name" value="FN3_dom"/>
</dbReference>
<evidence type="ECO:0000313" key="15">
    <source>
        <dbReference type="RefSeq" id="XP_022253218.1"/>
    </source>
</evidence>
<dbReference type="InterPro" id="IPR036116">
    <property type="entry name" value="FN3_sf"/>
</dbReference>
<dbReference type="Pfam" id="PF25059">
    <property type="entry name" value="FN3_DSCAM-DSCAML_C"/>
    <property type="match status" value="1"/>
</dbReference>
<evidence type="ECO:0000313" key="14">
    <source>
        <dbReference type="Proteomes" id="UP000694941"/>
    </source>
</evidence>
<feature type="transmembrane region" description="Helical" evidence="11">
    <location>
        <begin position="1152"/>
        <end position="1176"/>
    </location>
</feature>
<dbReference type="SMART" id="SM00408">
    <property type="entry name" value="IGc2"/>
    <property type="match status" value="7"/>
</dbReference>
<feature type="domain" description="Ig-like" evidence="12">
    <location>
        <begin position="645"/>
        <end position="741"/>
    </location>
</feature>
<evidence type="ECO:0000256" key="3">
    <source>
        <dbReference type="ARBA" id="ARBA00022729"/>
    </source>
</evidence>
<evidence type="ECO:0000259" key="13">
    <source>
        <dbReference type="PROSITE" id="PS50853"/>
    </source>
</evidence>
<feature type="domain" description="Fibronectin type-III" evidence="13">
    <location>
        <begin position="845"/>
        <end position="940"/>
    </location>
</feature>
<feature type="domain" description="Ig-like" evidence="12">
    <location>
        <begin position="1"/>
        <end position="61"/>
    </location>
</feature>
<dbReference type="PROSITE" id="PS50835">
    <property type="entry name" value="IG_LIKE"/>
    <property type="match status" value="8"/>
</dbReference>
<dbReference type="Pfam" id="PF13927">
    <property type="entry name" value="Ig_3"/>
    <property type="match status" value="3"/>
</dbReference>
<comment type="subcellular location">
    <subcellularLocation>
        <location evidence="1">Membrane</location>
        <topology evidence="1">Single-pass membrane protein</topology>
    </subcellularLocation>
</comment>
<dbReference type="GeneID" id="106469096"/>
<dbReference type="SUPFAM" id="SSF49265">
    <property type="entry name" value="Fibronectin type III"/>
    <property type="match status" value="2"/>
</dbReference>
<dbReference type="Gene3D" id="2.60.40.10">
    <property type="entry name" value="Immunoglobulins"/>
    <property type="match status" value="12"/>
</dbReference>
<dbReference type="CDD" id="cd00063">
    <property type="entry name" value="FN3"/>
    <property type="match status" value="4"/>
</dbReference>
<dbReference type="PROSITE" id="PS50853">
    <property type="entry name" value="FN3"/>
    <property type="match status" value="4"/>
</dbReference>
<evidence type="ECO:0000256" key="1">
    <source>
        <dbReference type="ARBA" id="ARBA00004167"/>
    </source>
</evidence>
<dbReference type="Pfam" id="PF07679">
    <property type="entry name" value="I-set"/>
    <property type="match status" value="4"/>
</dbReference>
<evidence type="ECO:0000259" key="12">
    <source>
        <dbReference type="PROSITE" id="PS50835"/>
    </source>
</evidence>
<evidence type="ECO:0000256" key="11">
    <source>
        <dbReference type="SAM" id="Phobius"/>
    </source>
</evidence>
<evidence type="ECO:0000256" key="9">
    <source>
        <dbReference type="ARBA" id="ARBA00023319"/>
    </source>
</evidence>
<dbReference type="InterPro" id="IPR036179">
    <property type="entry name" value="Ig-like_dom_sf"/>
</dbReference>
<evidence type="ECO:0000256" key="6">
    <source>
        <dbReference type="ARBA" id="ARBA00022989"/>
    </source>
</evidence>
<feature type="region of interest" description="Disordered" evidence="10">
    <location>
        <begin position="829"/>
        <end position="848"/>
    </location>
</feature>
<dbReference type="InterPro" id="IPR013783">
    <property type="entry name" value="Ig-like_fold"/>
</dbReference>
<dbReference type="SMART" id="SM00060">
    <property type="entry name" value="FN3"/>
    <property type="match status" value="4"/>
</dbReference>